<accession>A0A5C8M0E2</accession>
<sequence length="316" mass="35408">MNKDYCNKIGQWLWVSLLLLFVTACSHNAVVPVTEHTMLKARFGHAAVQDGKRIFILAGSDKSGLLSDIEVYDPATGQIEHWKKKLIPRRYFSAVWDGNESVYILGGISVSARGSAIEPRVEVLNTRTGDVTFAPNLPAPTLNNTAVFSDGRIVVFGGSRLERDTIMSTSVVAIYDLAERQWFRAKDMPTPKDTKAVLKDEWIYLVGGYNRQSALNSFERFNPTTREWQVLPPLPVKLSAHSVAVLQNQLLAFGDYENMTSTYSYDFDKGQWQKLELGYKASRHNAAVTFDDDVYVFGGTIGGNGPFLNYIQKFSF</sequence>
<dbReference type="SUPFAM" id="SSF117281">
    <property type="entry name" value="Kelch motif"/>
    <property type="match status" value="1"/>
</dbReference>
<protein>
    <recommendedName>
        <fullName evidence="4">Galactose oxidase</fullName>
    </recommendedName>
</protein>
<keyword evidence="1" id="KW-0732">Signal</keyword>
<reference evidence="2 3" key="1">
    <citation type="submission" date="2019-08" db="EMBL/GenBank/DDBJ databases">
        <title>Draft genome analysis of Rheinheimera tangshanensis isolated from the roots of fresh rice plants (Oryza sativa).</title>
        <authorList>
            <person name="Yu Q."/>
            <person name="Qi Y."/>
            <person name="Zhang H."/>
            <person name="Pu J."/>
        </authorList>
    </citation>
    <scope>NUCLEOTIDE SEQUENCE [LARGE SCALE GENOMIC DNA]</scope>
    <source>
        <strain evidence="2 3">JA3-B52</strain>
    </source>
</reference>
<dbReference type="InterPro" id="IPR006652">
    <property type="entry name" value="Kelch_1"/>
</dbReference>
<feature type="signal peptide" evidence="1">
    <location>
        <begin position="1"/>
        <end position="28"/>
    </location>
</feature>
<dbReference type="RefSeq" id="WP_147902932.1">
    <property type="nucleotide sequence ID" value="NZ_BAAAGC010000002.1"/>
</dbReference>
<dbReference type="SMART" id="SM00612">
    <property type="entry name" value="Kelch"/>
    <property type="match status" value="4"/>
</dbReference>
<name>A0A5C8M0E2_9GAMM</name>
<keyword evidence="3" id="KW-1185">Reference proteome</keyword>
<evidence type="ECO:0008006" key="4">
    <source>
        <dbReference type="Google" id="ProtNLM"/>
    </source>
</evidence>
<proteinExistence type="predicted"/>
<feature type="chain" id="PRO_5022810961" description="Galactose oxidase" evidence="1">
    <location>
        <begin position="29"/>
        <end position="316"/>
    </location>
</feature>
<dbReference type="EMBL" id="VRLR01000001">
    <property type="protein sequence ID" value="TXK83026.1"/>
    <property type="molecule type" value="Genomic_DNA"/>
</dbReference>
<evidence type="ECO:0000256" key="1">
    <source>
        <dbReference type="SAM" id="SignalP"/>
    </source>
</evidence>
<dbReference type="Proteomes" id="UP000321814">
    <property type="component" value="Unassembled WGS sequence"/>
</dbReference>
<comment type="caution">
    <text evidence="2">The sequence shown here is derived from an EMBL/GenBank/DDBJ whole genome shotgun (WGS) entry which is preliminary data.</text>
</comment>
<evidence type="ECO:0000313" key="2">
    <source>
        <dbReference type="EMBL" id="TXK83026.1"/>
    </source>
</evidence>
<dbReference type="Pfam" id="PF01344">
    <property type="entry name" value="Kelch_1"/>
    <property type="match status" value="1"/>
</dbReference>
<dbReference type="PROSITE" id="PS51257">
    <property type="entry name" value="PROKAR_LIPOPROTEIN"/>
    <property type="match status" value="1"/>
</dbReference>
<dbReference type="AlphaFoldDB" id="A0A5C8M0E2"/>
<evidence type="ECO:0000313" key="3">
    <source>
        <dbReference type="Proteomes" id="UP000321814"/>
    </source>
</evidence>
<dbReference type="PANTHER" id="PTHR45632">
    <property type="entry name" value="LD33804P"/>
    <property type="match status" value="1"/>
</dbReference>
<dbReference type="Gene3D" id="2.120.10.80">
    <property type="entry name" value="Kelch-type beta propeller"/>
    <property type="match status" value="2"/>
</dbReference>
<dbReference type="InterPro" id="IPR015915">
    <property type="entry name" value="Kelch-typ_b-propeller"/>
</dbReference>
<dbReference type="Pfam" id="PF24681">
    <property type="entry name" value="Kelch_KLHDC2_KLHL20_DRC7"/>
    <property type="match status" value="1"/>
</dbReference>
<dbReference type="OrthoDB" id="6328960at2"/>
<gene>
    <name evidence="2" type="ORF">FU839_01745</name>
</gene>
<organism evidence="2 3">
    <name type="scientific">Rheinheimera tangshanensis</name>
    <dbReference type="NCBI Taxonomy" id="400153"/>
    <lineage>
        <taxon>Bacteria</taxon>
        <taxon>Pseudomonadati</taxon>
        <taxon>Pseudomonadota</taxon>
        <taxon>Gammaproteobacteria</taxon>
        <taxon>Chromatiales</taxon>
        <taxon>Chromatiaceae</taxon>
        <taxon>Rheinheimera</taxon>
    </lineage>
</organism>